<gene>
    <name evidence="1" type="ORF">CLF_105904</name>
</gene>
<keyword evidence="2" id="KW-1185">Reference proteome</keyword>
<reference evidence="1" key="1">
    <citation type="journal article" date="2011" name="Genome Biol.">
        <title>The draft genome of the carcinogenic human liver fluke Clonorchis sinensis.</title>
        <authorList>
            <person name="Wang X."/>
            <person name="Chen W."/>
            <person name="Huang Y."/>
            <person name="Sun J."/>
            <person name="Men J."/>
            <person name="Liu H."/>
            <person name="Luo F."/>
            <person name="Guo L."/>
            <person name="Lv X."/>
            <person name="Deng C."/>
            <person name="Zhou C."/>
            <person name="Fan Y."/>
            <person name="Li X."/>
            <person name="Huang L."/>
            <person name="Hu Y."/>
            <person name="Liang C."/>
            <person name="Hu X."/>
            <person name="Xu J."/>
            <person name="Yu X."/>
        </authorList>
    </citation>
    <scope>NUCLEOTIDE SEQUENCE [LARGE SCALE GENOMIC DNA]</scope>
    <source>
        <strain evidence="1">Henan</strain>
    </source>
</reference>
<evidence type="ECO:0000313" key="2">
    <source>
        <dbReference type="Proteomes" id="UP000008909"/>
    </source>
</evidence>
<dbReference type="EMBL" id="DF143137">
    <property type="protein sequence ID" value="GAA51318.1"/>
    <property type="molecule type" value="Genomic_DNA"/>
</dbReference>
<dbReference type="Proteomes" id="UP000008909">
    <property type="component" value="Unassembled WGS sequence"/>
</dbReference>
<evidence type="ECO:0000313" key="1">
    <source>
        <dbReference type="EMBL" id="GAA51318.1"/>
    </source>
</evidence>
<name>G7YED3_CLOSI</name>
<sequence length="262" mass="30138">VLLSANFDDIFNIEYTKPNNGDSTDGSNRRYQSEGLTKAFFIPRGKNEKSVYLNSNKHISLVTHNVNKEKQCLSDDRHQVCVYDKCKSFCINRIKCNNHQLSVMRPSGRHPTQDTLNFTLRDWSEASWCNRFRKRLYGLGAVFSAPPDFRRGVETFEQQIPNEFYKVSQTKRRYSATNTLSTLLTRTAICQLDVNYDGFLYLIMEIFLSGESSLRGIFSPFGGGLLLTNVMDAVNLMHLLIQSSKIRCDMCRFKRSGSYDRS</sequence>
<protein>
    <submittedName>
        <fullName evidence="1">Uncharacterized protein</fullName>
    </submittedName>
</protein>
<dbReference type="AlphaFoldDB" id="G7YED3"/>
<organism evidence="1 2">
    <name type="scientific">Clonorchis sinensis</name>
    <name type="common">Chinese liver fluke</name>
    <dbReference type="NCBI Taxonomy" id="79923"/>
    <lineage>
        <taxon>Eukaryota</taxon>
        <taxon>Metazoa</taxon>
        <taxon>Spiralia</taxon>
        <taxon>Lophotrochozoa</taxon>
        <taxon>Platyhelminthes</taxon>
        <taxon>Trematoda</taxon>
        <taxon>Digenea</taxon>
        <taxon>Opisthorchiida</taxon>
        <taxon>Opisthorchiata</taxon>
        <taxon>Opisthorchiidae</taxon>
        <taxon>Clonorchis</taxon>
    </lineage>
</organism>
<proteinExistence type="predicted"/>
<accession>G7YED3</accession>
<feature type="non-terminal residue" evidence="1">
    <location>
        <position position="1"/>
    </location>
</feature>
<reference key="2">
    <citation type="submission" date="2011-10" db="EMBL/GenBank/DDBJ databases">
        <title>The genome and transcriptome sequence of Clonorchis sinensis provide insights into the carcinogenic liver fluke.</title>
        <authorList>
            <person name="Wang X."/>
            <person name="Huang Y."/>
            <person name="Chen W."/>
            <person name="Liu H."/>
            <person name="Guo L."/>
            <person name="Chen Y."/>
            <person name="Luo F."/>
            <person name="Zhou W."/>
            <person name="Sun J."/>
            <person name="Mao Q."/>
            <person name="Liang P."/>
            <person name="Zhou C."/>
            <person name="Tian Y."/>
            <person name="Men J."/>
            <person name="Lv X."/>
            <person name="Huang L."/>
            <person name="Zhou J."/>
            <person name="Hu Y."/>
            <person name="Li R."/>
            <person name="Zhang F."/>
            <person name="Lei H."/>
            <person name="Li X."/>
            <person name="Hu X."/>
            <person name="Liang C."/>
            <person name="Xu J."/>
            <person name="Wu Z."/>
            <person name="Yu X."/>
        </authorList>
    </citation>
    <scope>NUCLEOTIDE SEQUENCE</scope>
    <source>
        <strain>Henan</strain>
    </source>
</reference>